<dbReference type="Proteomes" id="UP001283361">
    <property type="component" value="Unassembled WGS sequence"/>
</dbReference>
<dbReference type="Pfam" id="PF19055">
    <property type="entry name" value="ABC2_membrane_7"/>
    <property type="match status" value="1"/>
</dbReference>
<evidence type="ECO:0000313" key="12">
    <source>
        <dbReference type="Proteomes" id="UP001283361"/>
    </source>
</evidence>
<evidence type="ECO:0000256" key="1">
    <source>
        <dbReference type="ARBA" id="ARBA00004141"/>
    </source>
</evidence>
<keyword evidence="5" id="KW-0547">Nucleotide-binding</keyword>
<dbReference type="GO" id="GO:0016324">
    <property type="term" value="C:apical plasma membrane"/>
    <property type="evidence" value="ECO:0007669"/>
    <property type="project" value="UniProtKB-ARBA"/>
</dbReference>
<feature type="domain" description="ABC transporter" evidence="10">
    <location>
        <begin position="48"/>
        <end position="294"/>
    </location>
</feature>
<comment type="subcellular location">
    <subcellularLocation>
        <location evidence="1">Membrane</location>
        <topology evidence="1">Multi-pass membrane protein</topology>
    </subcellularLocation>
</comment>
<name>A0AAE1AND5_9GAST</name>
<evidence type="ECO:0000256" key="9">
    <source>
        <dbReference type="SAM" id="Phobius"/>
    </source>
</evidence>
<feature type="transmembrane region" description="Helical" evidence="9">
    <location>
        <begin position="435"/>
        <end position="456"/>
    </location>
</feature>
<dbReference type="PANTHER" id="PTHR48041:SF116">
    <property type="entry name" value="PROTEIN BROWN"/>
    <property type="match status" value="1"/>
</dbReference>
<evidence type="ECO:0000256" key="8">
    <source>
        <dbReference type="ARBA" id="ARBA00023136"/>
    </source>
</evidence>
<keyword evidence="7 9" id="KW-1133">Transmembrane helix</keyword>
<evidence type="ECO:0000256" key="2">
    <source>
        <dbReference type="ARBA" id="ARBA00005814"/>
    </source>
</evidence>
<feature type="transmembrane region" description="Helical" evidence="9">
    <location>
        <begin position="625"/>
        <end position="646"/>
    </location>
</feature>
<dbReference type="SUPFAM" id="SSF52540">
    <property type="entry name" value="P-loop containing nucleoside triphosphate hydrolases"/>
    <property type="match status" value="1"/>
</dbReference>
<dbReference type="GO" id="GO:0008514">
    <property type="term" value="F:organic anion transmembrane transporter activity"/>
    <property type="evidence" value="ECO:0007669"/>
    <property type="project" value="UniProtKB-ARBA"/>
</dbReference>
<evidence type="ECO:0000256" key="5">
    <source>
        <dbReference type="ARBA" id="ARBA00022741"/>
    </source>
</evidence>
<reference evidence="11" key="1">
    <citation type="journal article" date="2023" name="G3 (Bethesda)">
        <title>A reference genome for the long-term kleptoplast-retaining sea slug Elysia crispata morphotype clarki.</title>
        <authorList>
            <person name="Eastman K.E."/>
            <person name="Pendleton A.L."/>
            <person name="Shaikh M.A."/>
            <person name="Suttiyut T."/>
            <person name="Ogas R."/>
            <person name="Tomko P."/>
            <person name="Gavelis G."/>
            <person name="Widhalm J.R."/>
            <person name="Wisecaver J.H."/>
        </authorList>
    </citation>
    <scope>NUCLEOTIDE SEQUENCE</scope>
    <source>
        <strain evidence="11">ECLA1</strain>
    </source>
</reference>
<dbReference type="FunFam" id="3.40.50.300:FF:000622">
    <property type="entry name" value="ATP-binding cassette sub-family G member 2"/>
    <property type="match status" value="1"/>
</dbReference>
<dbReference type="Gene3D" id="3.40.50.300">
    <property type="entry name" value="P-loop containing nucleotide triphosphate hydrolases"/>
    <property type="match status" value="1"/>
</dbReference>
<evidence type="ECO:0000256" key="6">
    <source>
        <dbReference type="ARBA" id="ARBA00022840"/>
    </source>
</evidence>
<protein>
    <recommendedName>
        <fullName evidence="10">ABC transporter domain-containing protein</fullName>
    </recommendedName>
</protein>
<keyword evidence="6" id="KW-0067">ATP-binding</keyword>
<proteinExistence type="inferred from homology"/>
<feature type="transmembrane region" description="Helical" evidence="9">
    <location>
        <begin position="477"/>
        <end position="502"/>
    </location>
</feature>
<evidence type="ECO:0000256" key="3">
    <source>
        <dbReference type="ARBA" id="ARBA00022448"/>
    </source>
</evidence>
<evidence type="ECO:0000313" key="11">
    <source>
        <dbReference type="EMBL" id="KAK3790959.1"/>
    </source>
</evidence>
<feature type="transmembrane region" description="Helical" evidence="9">
    <location>
        <begin position="514"/>
        <end position="534"/>
    </location>
</feature>
<feature type="transmembrane region" description="Helical" evidence="9">
    <location>
        <begin position="546"/>
        <end position="565"/>
    </location>
</feature>
<keyword evidence="4 9" id="KW-0812">Transmembrane</keyword>
<sequence>MQNQAFNQDSADIDLGVKYTKNDWSEITINDRKSAAGNGSASGHASVLSAHNIDYWVKVSGGCCKSADKQILTNISAVFKQGMSAIMGPTGSGKSSFLDVLAGRKDPAGVRGHLLLDGKPVPENFKCMVGYVVQDDVVMGTLTVRENFSFSAALRLPSSVSTGERNERVRQVIKDLGLTRCADTKVGNEFIRGVSGGERKRCNIGMELIISPPVLFLDEPTTGLDANTANTVLMFLRKLSRKGRTIIFSIHQPRFSIYRLFDNLLLLSQGVTVYHGPAREALDFFKTQGFICQEHNNPPDFFLDVINGDLRALADDDQTVDDDLETEPVSQHDMLVEGFKKSQWNQRLRSEAEAISNEFESNRCNKGDKHEKIEYATSFGRQVGVLAWRSVRNLIRNPETAGITIGSSLLFSIIISAIFWQLGGSTDRDVKDREGVLFFLIMNQMFFNMSAVEIFINERKLFMHENMSGFYRVSSYFIVKLIFDIIPLRMVPAIITSCIVYFSVDLRPGADNFFLFMLCLFMTCLTAACLCFLLSSLIRVFSVAQLTLALSYVLMMLFGGFLIQFDSIGDWLSWLQYLSIFKYGMTALYIIEFKDRQFCNGTTCFDGNLSLAQSDMDFESTWDFWQNYVALAGLSVVFLILCYIQLRRMKKTT</sequence>
<dbReference type="GO" id="GO:0015562">
    <property type="term" value="F:efflux transmembrane transporter activity"/>
    <property type="evidence" value="ECO:0007669"/>
    <property type="project" value="UniProtKB-ARBA"/>
</dbReference>
<comment type="caution">
    <text evidence="11">The sequence shown here is derived from an EMBL/GenBank/DDBJ whole genome shotgun (WGS) entry which is preliminary data.</text>
</comment>
<dbReference type="AlphaFoldDB" id="A0AAE1AND5"/>
<keyword evidence="12" id="KW-1185">Reference proteome</keyword>
<comment type="similarity">
    <text evidence="2">Belongs to the ABC transporter superfamily. ABCG family. Eye pigment precursor importer (TC 3.A.1.204) subfamily.</text>
</comment>
<evidence type="ECO:0000256" key="7">
    <source>
        <dbReference type="ARBA" id="ARBA00022989"/>
    </source>
</evidence>
<dbReference type="InterPro" id="IPR013525">
    <property type="entry name" value="ABC2_TM"/>
</dbReference>
<dbReference type="GO" id="GO:0005524">
    <property type="term" value="F:ATP binding"/>
    <property type="evidence" value="ECO:0007669"/>
    <property type="project" value="UniProtKB-KW"/>
</dbReference>
<dbReference type="EMBL" id="JAWDGP010001498">
    <property type="protein sequence ID" value="KAK3790959.1"/>
    <property type="molecule type" value="Genomic_DNA"/>
</dbReference>
<dbReference type="Pfam" id="PF01061">
    <property type="entry name" value="ABC2_membrane"/>
    <property type="match status" value="1"/>
</dbReference>
<dbReference type="InterPro" id="IPR003439">
    <property type="entry name" value="ABC_transporter-like_ATP-bd"/>
</dbReference>
<evidence type="ECO:0000259" key="10">
    <source>
        <dbReference type="PROSITE" id="PS50893"/>
    </source>
</evidence>
<dbReference type="Pfam" id="PF00005">
    <property type="entry name" value="ABC_tran"/>
    <property type="match status" value="1"/>
</dbReference>
<keyword evidence="3" id="KW-0813">Transport</keyword>
<organism evidence="11 12">
    <name type="scientific">Elysia crispata</name>
    <name type="common">lettuce slug</name>
    <dbReference type="NCBI Taxonomy" id="231223"/>
    <lineage>
        <taxon>Eukaryota</taxon>
        <taxon>Metazoa</taxon>
        <taxon>Spiralia</taxon>
        <taxon>Lophotrochozoa</taxon>
        <taxon>Mollusca</taxon>
        <taxon>Gastropoda</taxon>
        <taxon>Heterobranchia</taxon>
        <taxon>Euthyneura</taxon>
        <taxon>Panpulmonata</taxon>
        <taxon>Sacoglossa</taxon>
        <taxon>Placobranchoidea</taxon>
        <taxon>Plakobranchidae</taxon>
        <taxon>Elysia</taxon>
    </lineage>
</organism>
<gene>
    <name evidence="11" type="ORF">RRG08_039820</name>
</gene>
<keyword evidence="8 9" id="KW-0472">Membrane</keyword>
<dbReference type="PANTHER" id="PTHR48041">
    <property type="entry name" value="ABC TRANSPORTER G FAMILY MEMBER 28"/>
    <property type="match status" value="1"/>
</dbReference>
<dbReference type="InterPro" id="IPR027417">
    <property type="entry name" value="P-loop_NTPase"/>
</dbReference>
<dbReference type="GO" id="GO:0140359">
    <property type="term" value="F:ABC-type transporter activity"/>
    <property type="evidence" value="ECO:0007669"/>
    <property type="project" value="InterPro"/>
</dbReference>
<dbReference type="InterPro" id="IPR043926">
    <property type="entry name" value="ABCG_dom"/>
</dbReference>
<evidence type="ECO:0000256" key="4">
    <source>
        <dbReference type="ARBA" id="ARBA00022692"/>
    </source>
</evidence>
<feature type="transmembrane region" description="Helical" evidence="9">
    <location>
        <begin position="401"/>
        <end position="423"/>
    </location>
</feature>
<dbReference type="InterPro" id="IPR003593">
    <property type="entry name" value="AAA+_ATPase"/>
</dbReference>
<dbReference type="SMART" id="SM00382">
    <property type="entry name" value="AAA"/>
    <property type="match status" value="1"/>
</dbReference>
<accession>A0AAE1AND5</accession>
<dbReference type="PROSITE" id="PS50893">
    <property type="entry name" value="ABC_TRANSPORTER_2"/>
    <property type="match status" value="1"/>
</dbReference>
<dbReference type="CDD" id="cd03213">
    <property type="entry name" value="ABCG_EPDR"/>
    <property type="match status" value="1"/>
</dbReference>
<dbReference type="InterPro" id="IPR050352">
    <property type="entry name" value="ABCG_transporters"/>
</dbReference>
<dbReference type="GO" id="GO:0016887">
    <property type="term" value="F:ATP hydrolysis activity"/>
    <property type="evidence" value="ECO:0007669"/>
    <property type="project" value="InterPro"/>
</dbReference>